<feature type="transmembrane region" description="Helical" evidence="21">
    <location>
        <begin position="173"/>
        <end position="195"/>
    </location>
</feature>
<evidence type="ECO:0000256" key="20">
    <source>
        <dbReference type="ARBA" id="ARBA00049289"/>
    </source>
</evidence>
<evidence type="ECO:0000256" key="12">
    <source>
        <dbReference type="ARBA" id="ARBA00022842"/>
    </source>
</evidence>
<keyword evidence="8" id="KW-0677">Repeat</keyword>
<dbReference type="PRINTS" id="PR00119">
    <property type="entry name" value="CATATPASE"/>
</dbReference>
<gene>
    <name evidence="24" type="ORF">C7957_10471</name>
</gene>
<keyword evidence="13" id="KW-1278">Translocase</keyword>
<evidence type="ECO:0000256" key="14">
    <source>
        <dbReference type="ARBA" id="ARBA00022989"/>
    </source>
</evidence>
<feature type="transmembrane region" description="Helical" evidence="21">
    <location>
        <begin position="776"/>
        <end position="799"/>
    </location>
</feature>
<feature type="transmembrane region" description="Helical" evidence="21">
    <location>
        <begin position="413"/>
        <end position="435"/>
    </location>
</feature>
<dbReference type="Gene3D" id="2.70.150.10">
    <property type="entry name" value="Calcium-transporting ATPase, cytoplasmic transduction domain A"/>
    <property type="match status" value="1"/>
</dbReference>
<evidence type="ECO:0000256" key="3">
    <source>
        <dbReference type="ARBA" id="ARBA00012517"/>
    </source>
</evidence>
<dbReference type="Pfam" id="PF00403">
    <property type="entry name" value="HMA"/>
    <property type="match status" value="2"/>
</dbReference>
<feature type="transmembrane region" description="Helical" evidence="21">
    <location>
        <begin position="455"/>
        <end position="481"/>
    </location>
</feature>
<evidence type="ECO:0000256" key="15">
    <source>
        <dbReference type="ARBA" id="ARBA00023008"/>
    </source>
</evidence>
<dbReference type="InterPro" id="IPR017969">
    <property type="entry name" value="Heavy-metal-associated_CS"/>
</dbReference>
<keyword evidence="17 21" id="KW-0472">Membrane</keyword>
<dbReference type="PROSITE" id="PS50846">
    <property type="entry name" value="HMA_2"/>
    <property type="match status" value="2"/>
</dbReference>
<dbReference type="PANTHER" id="PTHR43520:SF8">
    <property type="entry name" value="P-TYPE CU(+) TRANSPORTER"/>
    <property type="match status" value="1"/>
</dbReference>
<evidence type="ECO:0000256" key="10">
    <source>
        <dbReference type="ARBA" id="ARBA00022796"/>
    </source>
</evidence>
<dbReference type="RefSeq" id="WP_133529816.1">
    <property type="nucleotide sequence ID" value="NZ_SNXX01000004.1"/>
</dbReference>
<dbReference type="CDD" id="cd00371">
    <property type="entry name" value="HMA"/>
    <property type="match status" value="2"/>
</dbReference>
<dbReference type="EC" id="7.2.2.8" evidence="3"/>
<dbReference type="SUPFAM" id="SSF56784">
    <property type="entry name" value="HAD-like"/>
    <property type="match status" value="1"/>
</dbReference>
<dbReference type="Pfam" id="PF00122">
    <property type="entry name" value="E1-E2_ATPase"/>
    <property type="match status" value="1"/>
</dbReference>
<evidence type="ECO:0000259" key="23">
    <source>
        <dbReference type="PROSITE" id="PS50846"/>
    </source>
</evidence>
<dbReference type="InterPro" id="IPR018303">
    <property type="entry name" value="ATPase_P-typ_P_site"/>
</dbReference>
<evidence type="ECO:0000313" key="24">
    <source>
        <dbReference type="EMBL" id="TDQ00070.1"/>
    </source>
</evidence>
<dbReference type="GO" id="GO:0055070">
    <property type="term" value="P:copper ion homeostasis"/>
    <property type="evidence" value="ECO:0007669"/>
    <property type="project" value="TreeGrafter"/>
</dbReference>
<dbReference type="PRINTS" id="PR00942">
    <property type="entry name" value="CUATPASEI"/>
</dbReference>
<evidence type="ECO:0000256" key="6">
    <source>
        <dbReference type="ARBA" id="ARBA00022692"/>
    </source>
</evidence>
<evidence type="ECO:0000256" key="13">
    <source>
        <dbReference type="ARBA" id="ARBA00022967"/>
    </source>
</evidence>
<evidence type="ECO:0000256" key="19">
    <source>
        <dbReference type="ARBA" id="ARBA00033239"/>
    </source>
</evidence>
<dbReference type="InterPro" id="IPR023298">
    <property type="entry name" value="ATPase_P-typ_TM_dom_sf"/>
</dbReference>
<dbReference type="InterPro" id="IPR006122">
    <property type="entry name" value="HMA_Cu_ion-bd"/>
</dbReference>
<protein>
    <recommendedName>
        <fullName evidence="4">Copper-exporting P-type ATPase</fullName>
        <ecNumber evidence="3">7.2.2.8</ecNumber>
    </recommendedName>
    <alternativeName>
        <fullName evidence="18">Copper-exporting P-type ATPase A</fullName>
    </alternativeName>
    <alternativeName>
        <fullName evidence="19">Cu(+)-exporting ATPase</fullName>
    </alternativeName>
</protein>
<dbReference type="GO" id="GO:0140581">
    <property type="term" value="F:P-type monovalent copper transporter activity"/>
    <property type="evidence" value="ECO:0007669"/>
    <property type="project" value="UniProtKB-EC"/>
</dbReference>
<dbReference type="SFLD" id="SFLDG00002">
    <property type="entry name" value="C1.7:_P-type_atpase_like"/>
    <property type="match status" value="1"/>
</dbReference>
<dbReference type="InterPro" id="IPR023214">
    <property type="entry name" value="HAD_sf"/>
</dbReference>
<dbReference type="EMBL" id="SNXX01000004">
    <property type="protein sequence ID" value="TDQ00070.1"/>
    <property type="molecule type" value="Genomic_DNA"/>
</dbReference>
<feature type="coiled-coil region" evidence="22">
    <location>
        <begin position="606"/>
        <end position="633"/>
    </location>
</feature>
<evidence type="ECO:0000256" key="11">
    <source>
        <dbReference type="ARBA" id="ARBA00022840"/>
    </source>
</evidence>
<dbReference type="NCBIfam" id="TIGR00003">
    <property type="entry name" value="copper ion binding protein"/>
    <property type="match status" value="2"/>
</dbReference>
<dbReference type="GO" id="GO:0043682">
    <property type="term" value="F:P-type divalent copper transporter activity"/>
    <property type="evidence" value="ECO:0007669"/>
    <property type="project" value="TreeGrafter"/>
</dbReference>
<evidence type="ECO:0000256" key="4">
    <source>
        <dbReference type="ARBA" id="ARBA00015102"/>
    </source>
</evidence>
<evidence type="ECO:0000256" key="18">
    <source>
        <dbReference type="ARBA" id="ARBA00029719"/>
    </source>
</evidence>
<keyword evidence="22" id="KW-0175">Coiled coil</keyword>
<dbReference type="SUPFAM" id="SSF81665">
    <property type="entry name" value="Calcium ATPase, transmembrane domain M"/>
    <property type="match status" value="1"/>
</dbReference>
<keyword evidence="11 21" id="KW-0067">ATP-binding</keyword>
<reference evidence="24 25" key="1">
    <citation type="submission" date="2019-03" db="EMBL/GenBank/DDBJ databases">
        <title>Subsurface microbial communities from deep shales in Ohio and West Virginia, USA.</title>
        <authorList>
            <person name="Wrighton K."/>
        </authorList>
    </citation>
    <scope>NUCLEOTIDE SEQUENCE [LARGE SCALE GENOMIC DNA]</scope>
    <source>
        <strain evidence="24 25">MSL 7</strain>
    </source>
</reference>
<dbReference type="Proteomes" id="UP000295176">
    <property type="component" value="Unassembled WGS sequence"/>
</dbReference>
<sequence length="828" mass="88879">MANKKITLKITDMSCASCAQAVEKALNKAEGVTEAQVNFAAEKAYVTYDPAQSSREQLIEVVKNSGYGVKEEKAKTSFKIGGMTCASCSAAVEKALNKSEGIYEANVNIATEKGSVEYNPEVLSKNDFREIVKNSGYELLSFEDEETDKSRENAEDELSDDMKKVKEAKKKMWGTWAFTIPIMLWMIPEMFFGVAWPNMQIFNLGMIVLAIPPLFVFGRKTFITAYRAVSHGSANMDVLIAMGTGAAFITGPAVFFTPIANYAGVSAMIMAFHLTGRYIEETAKGRASQAIRKLLELGAKTATIIEAGEEKEVAIEDVQPGDIMLVKPGEKIPTDGEIVEGKTTVDESMATGESMPVERTKGDEVIGATVNQNGLIKVKATKVGKDTFLSQVVKMVEEAQGTKVPIQEFADKITGIFVPTVLVIAVSTFGLWLIFPDALREVGFWAQSFLPWVDPTLGTFTLAIFATIAVLVIACPCALGLATPTALMVGSGIGAENGVLIRKGEAIQTMKDVHTIVFDKTGTITKGKPEVTDLIAAEKSSEEKLLQLAASVEAGSEHPLGEAIVRGAKDREIEVKEIKNFNSVTGKGVKAEVEGKEVLVGSRKLMEEAGIDTSSFEAELKRLENEAKTAMLAAADGQMLGIVAVADALKEDSIKAIAELKKLGLKTAMITGDNQRTAEAIAREVGIDHVVAEVLPDGKVDKVKELQAQFGIIAMVGDGINDAPALTQANVGIAIGTGTDIAIESSDITLVRGDLSSVITAVKLSRATFKKIKQNLFWAFFYNLIAIPVAIMGLLHPVIAEMAMATSSISVVTNANLLRSENVQADYK</sequence>
<dbReference type="Gene3D" id="3.40.1110.10">
    <property type="entry name" value="Calcium-transporting ATPase, cytoplasmic domain N"/>
    <property type="match status" value="1"/>
</dbReference>
<dbReference type="InterPro" id="IPR036163">
    <property type="entry name" value="HMA_dom_sf"/>
</dbReference>
<feature type="domain" description="HMA" evidence="23">
    <location>
        <begin position="4"/>
        <end position="70"/>
    </location>
</feature>
<evidence type="ECO:0000256" key="16">
    <source>
        <dbReference type="ARBA" id="ARBA00023065"/>
    </source>
</evidence>
<evidence type="ECO:0000256" key="9">
    <source>
        <dbReference type="ARBA" id="ARBA00022741"/>
    </source>
</evidence>
<dbReference type="SFLD" id="SFLDF00027">
    <property type="entry name" value="p-type_atpase"/>
    <property type="match status" value="1"/>
</dbReference>
<dbReference type="GO" id="GO:0005507">
    <property type="term" value="F:copper ion binding"/>
    <property type="evidence" value="ECO:0007669"/>
    <property type="project" value="InterPro"/>
</dbReference>
<dbReference type="SUPFAM" id="SSF55008">
    <property type="entry name" value="HMA, heavy metal-associated domain"/>
    <property type="match status" value="2"/>
</dbReference>
<dbReference type="FunFam" id="3.30.70.100:FF:000005">
    <property type="entry name" value="Copper-exporting P-type ATPase A"/>
    <property type="match status" value="2"/>
</dbReference>
<dbReference type="Pfam" id="PF00702">
    <property type="entry name" value="Hydrolase"/>
    <property type="match status" value="1"/>
</dbReference>
<dbReference type="InterPro" id="IPR059000">
    <property type="entry name" value="ATPase_P-type_domA"/>
</dbReference>
<dbReference type="InterPro" id="IPR044492">
    <property type="entry name" value="P_typ_ATPase_HD_dom"/>
</dbReference>
<evidence type="ECO:0000256" key="21">
    <source>
        <dbReference type="RuleBase" id="RU362081"/>
    </source>
</evidence>
<accession>A0A4R6SF07</accession>
<feature type="transmembrane region" description="Helical" evidence="21">
    <location>
        <begin position="201"/>
        <end position="218"/>
    </location>
</feature>
<dbReference type="NCBIfam" id="TIGR01494">
    <property type="entry name" value="ATPase_P-type"/>
    <property type="match status" value="2"/>
</dbReference>
<keyword evidence="9 21" id="KW-0547">Nucleotide-binding</keyword>
<comment type="catalytic activity">
    <reaction evidence="20">
        <text>Cu(+)(in) + ATP + H2O = Cu(+)(out) + ADP + phosphate + H(+)</text>
        <dbReference type="Rhea" id="RHEA:25792"/>
        <dbReference type="ChEBI" id="CHEBI:15377"/>
        <dbReference type="ChEBI" id="CHEBI:15378"/>
        <dbReference type="ChEBI" id="CHEBI:30616"/>
        <dbReference type="ChEBI" id="CHEBI:43474"/>
        <dbReference type="ChEBI" id="CHEBI:49552"/>
        <dbReference type="ChEBI" id="CHEBI:456216"/>
        <dbReference type="EC" id="7.2.2.8"/>
    </reaction>
</comment>
<keyword evidence="21" id="KW-1003">Cell membrane</keyword>
<dbReference type="InterPro" id="IPR001757">
    <property type="entry name" value="P_typ_ATPase"/>
</dbReference>
<dbReference type="PROSITE" id="PS00154">
    <property type="entry name" value="ATPASE_E1_E2"/>
    <property type="match status" value="1"/>
</dbReference>
<evidence type="ECO:0000256" key="1">
    <source>
        <dbReference type="ARBA" id="ARBA00004651"/>
    </source>
</evidence>
<dbReference type="GO" id="GO:0005524">
    <property type="term" value="F:ATP binding"/>
    <property type="evidence" value="ECO:0007669"/>
    <property type="project" value="UniProtKB-UniRule"/>
</dbReference>
<dbReference type="Gene3D" id="3.30.70.100">
    <property type="match status" value="2"/>
</dbReference>
<dbReference type="GO" id="GO:0016887">
    <property type="term" value="F:ATP hydrolysis activity"/>
    <property type="evidence" value="ECO:0007669"/>
    <property type="project" value="InterPro"/>
</dbReference>
<proteinExistence type="inferred from homology"/>
<comment type="similarity">
    <text evidence="2 21">Belongs to the cation transport ATPase (P-type) (TC 3.A.3) family. Type IB subfamily.</text>
</comment>
<dbReference type="SUPFAM" id="SSF81653">
    <property type="entry name" value="Calcium ATPase, transduction domain A"/>
    <property type="match status" value="1"/>
</dbReference>
<evidence type="ECO:0000256" key="17">
    <source>
        <dbReference type="ARBA" id="ARBA00023136"/>
    </source>
</evidence>
<dbReference type="PROSITE" id="PS01047">
    <property type="entry name" value="HMA_1"/>
    <property type="match status" value="1"/>
</dbReference>
<dbReference type="GO" id="GO:0005886">
    <property type="term" value="C:plasma membrane"/>
    <property type="evidence" value="ECO:0007669"/>
    <property type="project" value="UniProtKB-SubCell"/>
</dbReference>
<keyword evidence="5" id="KW-0813">Transport</keyword>
<dbReference type="Gene3D" id="3.40.50.1000">
    <property type="entry name" value="HAD superfamily/HAD-like"/>
    <property type="match status" value="1"/>
</dbReference>
<dbReference type="NCBIfam" id="TIGR01525">
    <property type="entry name" value="ATPase-IB_hvy"/>
    <property type="match status" value="1"/>
</dbReference>
<evidence type="ECO:0000256" key="8">
    <source>
        <dbReference type="ARBA" id="ARBA00022737"/>
    </source>
</evidence>
<dbReference type="SFLD" id="SFLDS00003">
    <property type="entry name" value="Haloacid_Dehalogenase"/>
    <property type="match status" value="1"/>
</dbReference>
<dbReference type="CDD" id="cd02094">
    <property type="entry name" value="P-type_ATPase_Cu-like"/>
    <property type="match status" value="1"/>
</dbReference>
<evidence type="ECO:0000256" key="22">
    <source>
        <dbReference type="SAM" id="Coils"/>
    </source>
</evidence>
<keyword evidence="10" id="KW-0187">Copper transport</keyword>
<keyword evidence="6 21" id="KW-0812">Transmembrane</keyword>
<comment type="subcellular location">
    <subcellularLocation>
        <location evidence="1">Cell membrane</location>
        <topology evidence="1">Multi-pass membrane protein</topology>
    </subcellularLocation>
</comment>
<evidence type="ECO:0000256" key="7">
    <source>
        <dbReference type="ARBA" id="ARBA00022723"/>
    </source>
</evidence>
<feature type="domain" description="HMA" evidence="23">
    <location>
        <begin position="74"/>
        <end position="140"/>
    </location>
</feature>
<dbReference type="InterPro" id="IPR008250">
    <property type="entry name" value="ATPase_P-typ_transduc_dom_A_sf"/>
</dbReference>
<keyword evidence="7 21" id="KW-0479">Metal-binding</keyword>
<dbReference type="InterPro" id="IPR036412">
    <property type="entry name" value="HAD-like_sf"/>
</dbReference>
<comment type="caution">
    <text evidence="24">The sequence shown here is derived from an EMBL/GenBank/DDBJ whole genome shotgun (WGS) entry which is preliminary data.</text>
</comment>
<dbReference type="AlphaFoldDB" id="A0A4R6SF07"/>
<dbReference type="InterPro" id="IPR023299">
    <property type="entry name" value="ATPase_P-typ_cyto_dom_N"/>
</dbReference>
<feature type="transmembrane region" description="Helical" evidence="21">
    <location>
        <begin position="238"/>
        <end position="256"/>
    </location>
</feature>
<name>A0A4R6SF07_9FIRM</name>
<keyword evidence="15" id="KW-0186">Copper</keyword>
<keyword evidence="16" id="KW-0406">Ion transport</keyword>
<organism evidence="24 25">
    <name type="scientific">Halanaerobium saccharolyticum</name>
    <dbReference type="NCBI Taxonomy" id="43595"/>
    <lineage>
        <taxon>Bacteria</taxon>
        <taxon>Bacillati</taxon>
        <taxon>Bacillota</taxon>
        <taxon>Clostridia</taxon>
        <taxon>Halanaerobiales</taxon>
        <taxon>Halanaerobiaceae</taxon>
        <taxon>Halanaerobium</taxon>
    </lineage>
</organism>
<keyword evidence="12" id="KW-0460">Magnesium</keyword>
<dbReference type="PRINTS" id="PR00943">
    <property type="entry name" value="CUATPASE"/>
</dbReference>
<evidence type="ECO:0000313" key="25">
    <source>
        <dbReference type="Proteomes" id="UP000295176"/>
    </source>
</evidence>
<dbReference type="FunFam" id="2.70.150.10:FF:000002">
    <property type="entry name" value="Copper-transporting ATPase 1, putative"/>
    <property type="match status" value="1"/>
</dbReference>
<dbReference type="PANTHER" id="PTHR43520">
    <property type="entry name" value="ATP7, ISOFORM B"/>
    <property type="match status" value="1"/>
</dbReference>
<evidence type="ECO:0000256" key="2">
    <source>
        <dbReference type="ARBA" id="ARBA00006024"/>
    </source>
</evidence>
<evidence type="ECO:0000256" key="5">
    <source>
        <dbReference type="ARBA" id="ARBA00022448"/>
    </source>
</evidence>
<dbReference type="InterPro" id="IPR027256">
    <property type="entry name" value="P-typ_ATPase_IB"/>
</dbReference>
<dbReference type="InterPro" id="IPR006121">
    <property type="entry name" value="HMA_dom"/>
</dbReference>
<keyword evidence="14 21" id="KW-1133">Transmembrane helix</keyword>